<evidence type="ECO:0008006" key="3">
    <source>
        <dbReference type="Google" id="ProtNLM"/>
    </source>
</evidence>
<proteinExistence type="predicted"/>
<dbReference type="EMBL" id="JADEWL010000098">
    <property type="protein sequence ID" value="MBE9215404.1"/>
    <property type="molecule type" value="Genomic_DNA"/>
</dbReference>
<gene>
    <name evidence="1" type="ORF">IQ247_22525</name>
</gene>
<name>A0A8J7FBR6_9CYAN</name>
<reference evidence="1" key="1">
    <citation type="submission" date="2020-10" db="EMBL/GenBank/DDBJ databases">
        <authorList>
            <person name="Castelo-Branco R."/>
            <person name="Eusebio N."/>
            <person name="Adriana R."/>
            <person name="Vieira A."/>
            <person name="Brugerolle De Fraissinette N."/>
            <person name="Rezende De Castro R."/>
            <person name="Schneider M.P."/>
            <person name="Vasconcelos V."/>
            <person name="Leao P.N."/>
        </authorList>
    </citation>
    <scope>NUCLEOTIDE SEQUENCE</scope>
    <source>
        <strain evidence="1">LEGE 06105</strain>
    </source>
</reference>
<evidence type="ECO:0000313" key="1">
    <source>
        <dbReference type="EMBL" id="MBE9215404.1"/>
    </source>
</evidence>
<evidence type="ECO:0000313" key="2">
    <source>
        <dbReference type="Proteomes" id="UP000620559"/>
    </source>
</evidence>
<dbReference type="AlphaFoldDB" id="A0A8J7FBR6"/>
<organism evidence="1 2">
    <name type="scientific">Plectonema cf. radiosum LEGE 06105</name>
    <dbReference type="NCBI Taxonomy" id="945769"/>
    <lineage>
        <taxon>Bacteria</taxon>
        <taxon>Bacillati</taxon>
        <taxon>Cyanobacteriota</taxon>
        <taxon>Cyanophyceae</taxon>
        <taxon>Oscillatoriophycideae</taxon>
        <taxon>Oscillatoriales</taxon>
        <taxon>Microcoleaceae</taxon>
        <taxon>Plectonema</taxon>
    </lineage>
</organism>
<sequence length="227" mass="27176">MDDVLDLQLRQLVCEAQQYPAKSVERRKVLNKLITKIQQSKKLKRFTQWQNLPDFEDIYHEAKAITYLEICKNIDNYHPEYKVMAWVNQILNWRFQDVSRAYRNQPRILSLDELDSCKSDSDKSTSKELSRVEKELKDKLVSESENEFEVSAVRNFVKNDPQAILQKIYIGEDKNANLQKVILMRLDNEKWEDISQKLGHSISRLSELYQRNIKKRKIIDYFRKYLQ</sequence>
<dbReference type="Gene3D" id="1.10.1740.10">
    <property type="match status" value="1"/>
</dbReference>
<accession>A0A8J7FBR6</accession>
<dbReference type="Proteomes" id="UP000620559">
    <property type="component" value="Unassembled WGS sequence"/>
</dbReference>
<keyword evidence="2" id="KW-1185">Reference proteome</keyword>
<comment type="caution">
    <text evidence="1">The sequence shown here is derived from an EMBL/GenBank/DDBJ whole genome shotgun (WGS) entry which is preliminary data.</text>
</comment>
<protein>
    <recommendedName>
        <fullName evidence="3">Sigma-70 family RNA polymerase sigma factor</fullName>
    </recommendedName>
</protein>